<dbReference type="OrthoDB" id="8374141at2"/>
<accession>A0A4R3QVA5</accession>
<gene>
    <name evidence="3" type="ORF">EV129_13231</name>
    <name evidence="2" type="ORF">EV130_109273</name>
</gene>
<feature type="signal peptide" evidence="1">
    <location>
        <begin position="1"/>
        <end position="18"/>
    </location>
</feature>
<evidence type="ECO:0000313" key="5">
    <source>
        <dbReference type="Proteomes" id="UP000295547"/>
    </source>
</evidence>
<organism evidence="2 5">
    <name type="scientific">Rhizobium azibense</name>
    <dbReference type="NCBI Taxonomy" id="1136135"/>
    <lineage>
        <taxon>Bacteria</taxon>
        <taxon>Pseudomonadati</taxon>
        <taxon>Pseudomonadota</taxon>
        <taxon>Alphaproteobacteria</taxon>
        <taxon>Hyphomicrobiales</taxon>
        <taxon>Rhizobiaceae</taxon>
        <taxon>Rhizobium/Agrobacterium group</taxon>
        <taxon>Rhizobium</taxon>
    </lineage>
</organism>
<keyword evidence="5" id="KW-1185">Reference proteome</keyword>
<dbReference type="Proteomes" id="UP000295507">
    <property type="component" value="Unassembled WGS sequence"/>
</dbReference>
<dbReference type="RefSeq" id="WP_132554499.1">
    <property type="nucleotide sequence ID" value="NZ_SMBJ01000009.1"/>
</dbReference>
<dbReference type="AlphaFoldDB" id="A0A4R3QVA5"/>
<evidence type="ECO:0000256" key="1">
    <source>
        <dbReference type="SAM" id="SignalP"/>
    </source>
</evidence>
<reference evidence="4 5" key="1">
    <citation type="submission" date="2019-03" db="EMBL/GenBank/DDBJ databases">
        <title>Genomic Encyclopedia of Type Strains, Phase IV (KMG-V): Genome sequencing to study the core and pangenomes of soil and plant-associated prokaryotes.</title>
        <authorList>
            <person name="Whitman W."/>
        </authorList>
    </citation>
    <scope>NUCLEOTIDE SEQUENCE [LARGE SCALE GENOMIC DNA]</scope>
    <source>
        <strain evidence="2 5">Gr42</strain>
        <strain evidence="3 4">IE4868</strain>
    </source>
</reference>
<proteinExistence type="predicted"/>
<dbReference type="Proteomes" id="UP000295547">
    <property type="component" value="Unassembled WGS sequence"/>
</dbReference>
<comment type="caution">
    <text evidence="2">The sequence shown here is derived from an EMBL/GenBank/DDBJ whole genome shotgun (WGS) entry which is preliminary data.</text>
</comment>
<protein>
    <submittedName>
        <fullName evidence="2">Uncharacterized protein</fullName>
    </submittedName>
</protein>
<evidence type="ECO:0000313" key="2">
    <source>
        <dbReference type="EMBL" id="TCU22476.1"/>
    </source>
</evidence>
<evidence type="ECO:0000313" key="4">
    <source>
        <dbReference type="Proteomes" id="UP000295507"/>
    </source>
</evidence>
<evidence type="ECO:0000313" key="3">
    <source>
        <dbReference type="EMBL" id="TCU30428.1"/>
    </source>
</evidence>
<dbReference type="EMBL" id="SMBK01000032">
    <property type="protein sequence ID" value="TCU30428.1"/>
    <property type="molecule type" value="Genomic_DNA"/>
</dbReference>
<feature type="chain" id="PRO_5044608554" evidence="1">
    <location>
        <begin position="19"/>
        <end position="100"/>
    </location>
</feature>
<name>A0A4R3QVA5_9HYPH</name>
<dbReference type="EMBL" id="SMBJ01000009">
    <property type="protein sequence ID" value="TCU22476.1"/>
    <property type="molecule type" value="Genomic_DNA"/>
</dbReference>
<keyword evidence="1" id="KW-0732">Signal</keyword>
<sequence>MKNVILAAALLLPSSGLAAQAVEVNARAHTCSQIMQIIRQSKAAFVRTGIGGRSFRYPPARCRLGDKRTIVSLRDANGQMCTLDYACVYDPESPYNWSLD</sequence>